<proteinExistence type="predicted"/>
<feature type="coiled-coil region" evidence="1">
    <location>
        <begin position="279"/>
        <end position="348"/>
    </location>
</feature>
<reference evidence="3 4" key="1">
    <citation type="submission" date="2016-11" db="EMBL/GenBank/DDBJ databases">
        <title>The macronuclear genome of Stentor coeruleus: a giant cell with tiny introns.</title>
        <authorList>
            <person name="Slabodnick M."/>
            <person name="Ruby J.G."/>
            <person name="Reiff S.B."/>
            <person name="Swart E.C."/>
            <person name="Gosai S."/>
            <person name="Prabakaran S."/>
            <person name="Witkowska E."/>
            <person name="Larue G.E."/>
            <person name="Fisher S."/>
            <person name="Freeman R.M."/>
            <person name="Gunawardena J."/>
            <person name="Chu W."/>
            <person name="Stover N.A."/>
            <person name="Gregory B.D."/>
            <person name="Nowacki M."/>
            <person name="Derisi J."/>
            <person name="Roy S.W."/>
            <person name="Marshall W.F."/>
            <person name="Sood P."/>
        </authorList>
    </citation>
    <scope>NUCLEOTIDE SEQUENCE [LARGE SCALE GENOMIC DNA]</scope>
    <source>
        <strain evidence="3">WM001</strain>
    </source>
</reference>
<dbReference type="AlphaFoldDB" id="A0A1R2BC01"/>
<keyword evidence="4" id="KW-1185">Reference proteome</keyword>
<dbReference type="EMBL" id="MPUH01000759">
    <property type="protein sequence ID" value="OMJ74321.1"/>
    <property type="molecule type" value="Genomic_DNA"/>
</dbReference>
<feature type="region of interest" description="Disordered" evidence="2">
    <location>
        <begin position="1"/>
        <end position="23"/>
    </location>
</feature>
<gene>
    <name evidence="3" type="ORF">SteCoe_26769</name>
</gene>
<feature type="coiled-coil region" evidence="1">
    <location>
        <begin position="80"/>
        <end position="194"/>
    </location>
</feature>
<evidence type="ECO:0000313" key="4">
    <source>
        <dbReference type="Proteomes" id="UP000187209"/>
    </source>
</evidence>
<feature type="compositionally biased region" description="Polar residues" evidence="2">
    <location>
        <begin position="1"/>
        <end position="20"/>
    </location>
</feature>
<evidence type="ECO:0000313" key="3">
    <source>
        <dbReference type="EMBL" id="OMJ74321.1"/>
    </source>
</evidence>
<evidence type="ECO:0000256" key="1">
    <source>
        <dbReference type="SAM" id="Coils"/>
    </source>
</evidence>
<feature type="coiled-coil region" evidence="1">
    <location>
        <begin position="223"/>
        <end position="250"/>
    </location>
</feature>
<keyword evidence="1" id="KW-0175">Coiled coil</keyword>
<organism evidence="3 4">
    <name type="scientific">Stentor coeruleus</name>
    <dbReference type="NCBI Taxonomy" id="5963"/>
    <lineage>
        <taxon>Eukaryota</taxon>
        <taxon>Sar</taxon>
        <taxon>Alveolata</taxon>
        <taxon>Ciliophora</taxon>
        <taxon>Postciliodesmatophora</taxon>
        <taxon>Heterotrichea</taxon>
        <taxon>Heterotrichida</taxon>
        <taxon>Stentoridae</taxon>
        <taxon>Stentor</taxon>
    </lineage>
</organism>
<sequence>MFSSINSPVHRNVASPTVRLSSPPPEQTLIDDIITQCRRINSEFNQFIDPKNILSTASHTIRKAVDLIIDSQKKNWGLEIEKNNKKIVDLTQQLDDSNQKLLAFTDYRKKLAAKEERFAIDEIKLNSEKKNLENEKKQLMTMKRVYMQAEAELQQLREENKKFSEQSKYQEERIQELFTQNIEKETELQELKNKSSYISDIMPLCDVLRKQNSYNSSKGSRKSDDLDLREQKLKEDLIEFENQKSSLKDQIDLTFEIKSQLEKEYKAFDIKQKELSSMKIDLEIEQAKLKELRKCLEIEREVLSNGQKLLIRQKSQFHHEQQDFEQEKTELYNKIENLTREKDQEYIQKLYNQTSKPEEINELHSFDMNIDMNSVTYFPQLKQLISDLNTEFSQKKQFIDEWFRILYDREKLFNSKLDDFKIVISVLESKFSEVEHEVSIELEAVIMVVQELIEEISTKKKILDSNLKDIFFASCEQFPHIYTSTAYHLFIDFLGKFEDKAHEMQEVEEQLQEYKEKLNQQNEENSRIAQFLKEERIEFESERLRKEHEFEVTKNQLLQLHERLDANLQQLGKKEKDFLALQEVRNTYLDDSAA</sequence>
<dbReference type="Proteomes" id="UP000187209">
    <property type="component" value="Unassembled WGS sequence"/>
</dbReference>
<protein>
    <submittedName>
        <fullName evidence="3">Uncharacterized protein</fullName>
    </submittedName>
</protein>
<name>A0A1R2BC01_9CILI</name>
<feature type="coiled-coil region" evidence="1">
    <location>
        <begin position="497"/>
        <end position="574"/>
    </location>
</feature>
<evidence type="ECO:0000256" key="2">
    <source>
        <dbReference type="SAM" id="MobiDB-lite"/>
    </source>
</evidence>
<comment type="caution">
    <text evidence="3">The sequence shown here is derived from an EMBL/GenBank/DDBJ whole genome shotgun (WGS) entry which is preliminary data.</text>
</comment>
<accession>A0A1R2BC01</accession>